<organism evidence="2 3">
    <name type="scientific">Diversispora epigaea</name>
    <dbReference type="NCBI Taxonomy" id="1348612"/>
    <lineage>
        <taxon>Eukaryota</taxon>
        <taxon>Fungi</taxon>
        <taxon>Fungi incertae sedis</taxon>
        <taxon>Mucoromycota</taxon>
        <taxon>Glomeromycotina</taxon>
        <taxon>Glomeromycetes</taxon>
        <taxon>Diversisporales</taxon>
        <taxon>Diversisporaceae</taxon>
        <taxon>Diversispora</taxon>
    </lineage>
</organism>
<dbReference type="STRING" id="1348612.A0A397J220"/>
<reference evidence="2 3" key="1">
    <citation type="submission" date="2018-08" db="EMBL/GenBank/DDBJ databases">
        <title>Genome and evolution of the arbuscular mycorrhizal fungus Diversispora epigaea (formerly Glomus versiforme) and its bacterial endosymbionts.</title>
        <authorList>
            <person name="Sun X."/>
            <person name="Fei Z."/>
            <person name="Harrison M."/>
        </authorList>
    </citation>
    <scope>NUCLEOTIDE SEQUENCE [LARGE SCALE GENOMIC DNA]</scope>
    <source>
        <strain evidence="2 3">IT104</strain>
    </source>
</reference>
<dbReference type="EMBL" id="PQFF01000112">
    <property type="protein sequence ID" value="RHZ81417.1"/>
    <property type="molecule type" value="Genomic_DNA"/>
</dbReference>
<dbReference type="OrthoDB" id="2305086at2759"/>
<dbReference type="Gene3D" id="3.90.1570.10">
    <property type="entry name" value="tt1808, chain A"/>
    <property type="match status" value="1"/>
</dbReference>
<dbReference type="PANTHER" id="PTHR34107">
    <property type="entry name" value="SLL0198 PROTEIN-RELATED"/>
    <property type="match status" value="1"/>
</dbReference>
<name>A0A397J220_9GLOM</name>
<gene>
    <name evidence="2" type="ORF">Glove_120g202</name>
</gene>
<keyword evidence="3" id="KW-1185">Reference proteome</keyword>
<dbReference type="InterPro" id="IPR011335">
    <property type="entry name" value="Restrct_endonuc-II-like"/>
</dbReference>
<evidence type="ECO:0000259" key="1">
    <source>
        <dbReference type="Pfam" id="PF05685"/>
    </source>
</evidence>
<comment type="caution">
    <text evidence="2">The sequence shown here is derived from an EMBL/GenBank/DDBJ whole genome shotgun (WGS) entry which is preliminary data.</text>
</comment>
<accession>A0A397J220</accession>
<protein>
    <recommendedName>
        <fullName evidence="1">Putative restriction endonuclease domain-containing protein</fullName>
    </recommendedName>
</protein>
<sequence>MSFYVSHIIIPNCDYKHFEEIAKANSYYRMNLIQGTLEIMPPVSNDIGRREADILCNIVIWCRANVNLVGQYGSSQVCYTLPDTINDLKPTILSPNAHVVLSARWNSLSNDNKRKTYPPVAPNFVIELRSRSQSLQAFHEKMLIWINGGVEEGIAIDLYVNPCEVRIYTFNINTNRVEWQILTNPTHVVSQVLPGFVLNMQNIY</sequence>
<feature type="domain" description="Putative restriction endonuclease" evidence="1">
    <location>
        <begin position="18"/>
        <end position="201"/>
    </location>
</feature>
<dbReference type="InterPro" id="IPR012296">
    <property type="entry name" value="Nuclease_put_TT1808"/>
</dbReference>
<dbReference type="Proteomes" id="UP000266861">
    <property type="component" value="Unassembled WGS sequence"/>
</dbReference>
<dbReference type="CDD" id="cd06260">
    <property type="entry name" value="DUF820-like"/>
    <property type="match status" value="1"/>
</dbReference>
<proteinExistence type="predicted"/>
<dbReference type="Pfam" id="PF05685">
    <property type="entry name" value="Uma2"/>
    <property type="match status" value="1"/>
</dbReference>
<evidence type="ECO:0000313" key="3">
    <source>
        <dbReference type="Proteomes" id="UP000266861"/>
    </source>
</evidence>
<dbReference type="InterPro" id="IPR008538">
    <property type="entry name" value="Uma2"/>
</dbReference>
<dbReference type="PANTHER" id="PTHR34107:SF1">
    <property type="entry name" value="SLL0198 PROTEIN"/>
    <property type="match status" value="1"/>
</dbReference>
<dbReference type="SUPFAM" id="SSF52980">
    <property type="entry name" value="Restriction endonuclease-like"/>
    <property type="match status" value="1"/>
</dbReference>
<evidence type="ECO:0000313" key="2">
    <source>
        <dbReference type="EMBL" id="RHZ81417.1"/>
    </source>
</evidence>
<dbReference type="AlphaFoldDB" id="A0A397J220"/>
<dbReference type="GO" id="GO:0006302">
    <property type="term" value="P:double-strand break repair"/>
    <property type="evidence" value="ECO:0007669"/>
    <property type="project" value="UniProtKB-ARBA"/>
</dbReference>